<comment type="caution">
    <text evidence="2">The sequence shown here is derived from an EMBL/GenBank/DDBJ whole genome shotgun (WGS) entry which is preliminary data.</text>
</comment>
<dbReference type="Proteomes" id="UP000283509">
    <property type="component" value="Unassembled WGS sequence"/>
</dbReference>
<dbReference type="EMBL" id="QCYY01002433">
    <property type="protein sequence ID" value="ROT70393.1"/>
    <property type="molecule type" value="Genomic_DNA"/>
</dbReference>
<keyword evidence="1" id="KW-0472">Membrane</keyword>
<accession>A0A3R7M2X7</accession>
<reference evidence="2 3" key="2">
    <citation type="submission" date="2019-01" db="EMBL/GenBank/DDBJ databases">
        <title>The decoding of complex shrimp genome reveals the adaptation for benthos swimmer, frequently molting mechanism and breeding impact on genome.</title>
        <authorList>
            <person name="Sun Y."/>
            <person name="Gao Y."/>
            <person name="Yu Y."/>
        </authorList>
    </citation>
    <scope>NUCLEOTIDE SEQUENCE [LARGE SCALE GENOMIC DNA]</scope>
    <source>
        <tissue evidence="2">Muscle</tissue>
    </source>
</reference>
<protein>
    <submittedName>
        <fullName evidence="2">Uncharacterized protein</fullName>
    </submittedName>
</protein>
<reference evidence="2 3" key="1">
    <citation type="submission" date="2018-04" db="EMBL/GenBank/DDBJ databases">
        <authorList>
            <person name="Zhang X."/>
            <person name="Yuan J."/>
            <person name="Li F."/>
            <person name="Xiang J."/>
        </authorList>
    </citation>
    <scope>NUCLEOTIDE SEQUENCE [LARGE SCALE GENOMIC DNA]</scope>
    <source>
        <tissue evidence="2">Muscle</tissue>
    </source>
</reference>
<keyword evidence="3" id="KW-1185">Reference proteome</keyword>
<proteinExistence type="predicted"/>
<evidence type="ECO:0000256" key="1">
    <source>
        <dbReference type="SAM" id="Phobius"/>
    </source>
</evidence>
<gene>
    <name evidence="2" type="ORF">C7M84_011319</name>
</gene>
<name>A0A3R7M2X7_PENVA</name>
<evidence type="ECO:0000313" key="3">
    <source>
        <dbReference type="Proteomes" id="UP000283509"/>
    </source>
</evidence>
<feature type="transmembrane region" description="Helical" evidence="1">
    <location>
        <begin position="15"/>
        <end position="39"/>
    </location>
</feature>
<keyword evidence="1" id="KW-0812">Transmembrane</keyword>
<organism evidence="2 3">
    <name type="scientific">Penaeus vannamei</name>
    <name type="common">Whiteleg shrimp</name>
    <name type="synonym">Litopenaeus vannamei</name>
    <dbReference type="NCBI Taxonomy" id="6689"/>
    <lineage>
        <taxon>Eukaryota</taxon>
        <taxon>Metazoa</taxon>
        <taxon>Ecdysozoa</taxon>
        <taxon>Arthropoda</taxon>
        <taxon>Crustacea</taxon>
        <taxon>Multicrustacea</taxon>
        <taxon>Malacostraca</taxon>
        <taxon>Eumalacostraca</taxon>
        <taxon>Eucarida</taxon>
        <taxon>Decapoda</taxon>
        <taxon>Dendrobranchiata</taxon>
        <taxon>Penaeoidea</taxon>
        <taxon>Penaeidae</taxon>
        <taxon>Penaeus</taxon>
    </lineage>
</organism>
<dbReference type="OrthoDB" id="6371462at2759"/>
<evidence type="ECO:0000313" key="2">
    <source>
        <dbReference type="EMBL" id="ROT70393.1"/>
    </source>
</evidence>
<dbReference type="AlphaFoldDB" id="A0A3R7M2X7"/>
<keyword evidence="1" id="KW-1133">Transmembrane helix</keyword>
<sequence>MSCGGSGYMCEDQMVFLNVTGILFLASGGIILIVGLIMYCRTRNLPEPSTTAVTYPTGVLYPPSSSHVIYPDVYPAVSLWHQGYPAGSTCDQSSIRCAVYPLCSMFSLAG</sequence>